<evidence type="ECO:0000313" key="1">
    <source>
        <dbReference type="EMBL" id="KZV16896.1"/>
    </source>
</evidence>
<gene>
    <name evidence="1" type="ORF">F511_33675</name>
</gene>
<dbReference type="Proteomes" id="UP000250235">
    <property type="component" value="Unassembled WGS sequence"/>
</dbReference>
<dbReference type="Pfam" id="PF14223">
    <property type="entry name" value="Retrotran_gag_2"/>
    <property type="match status" value="1"/>
</dbReference>
<dbReference type="EMBL" id="KV018513">
    <property type="protein sequence ID" value="KZV16896.1"/>
    <property type="molecule type" value="Genomic_DNA"/>
</dbReference>
<proteinExistence type="predicted"/>
<accession>A0A2Z7A606</accession>
<dbReference type="OrthoDB" id="1300022at2759"/>
<feature type="non-terminal residue" evidence="1">
    <location>
        <position position="1"/>
    </location>
</feature>
<protein>
    <submittedName>
        <fullName evidence="1">Uncharacterized protein</fullName>
    </submittedName>
</protein>
<dbReference type="PANTHER" id="PTHR47592">
    <property type="entry name" value="PBF68 PROTEIN"/>
    <property type="match status" value="1"/>
</dbReference>
<name>A0A2Z7A606_9LAMI</name>
<dbReference type="AlphaFoldDB" id="A0A2Z7A606"/>
<sequence length="129" mass="15491">QSAVDSWNHSEFLCRNYILNNIYDVLYGVYLSRLELWNSLEKKYKMEDSVVKKFVVIKFLDYKMVDAKYVLSQVQDIQIIIHDLLAEGMKINESFQVAAIIEKLPLMWRDFKNYLKHKRKELKLEELII</sequence>
<keyword evidence="2" id="KW-1185">Reference proteome</keyword>
<reference evidence="1 2" key="1">
    <citation type="journal article" date="2015" name="Proc. Natl. Acad. Sci. U.S.A.">
        <title>The resurrection genome of Boea hygrometrica: A blueprint for survival of dehydration.</title>
        <authorList>
            <person name="Xiao L."/>
            <person name="Yang G."/>
            <person name="Zhang L."/>
            <person name="Yang X."/>
            <person name="Zhao S."/>
            <person name="Ji Z."/>
            <person name="Zhou Q."/>
            <person name="Hu M."/>
            <person name="Wang Y."/>
            <person name="Chen M."/>
            <person name="Xu Y."/>
            <person name="Jin H."/>
            <person name="Xiao X."/>
            <person name="Hu G."/>
            <person name="Bao F."/>
            <person name="Hu Y."/>
            <person name="Wan P."/>
            <person name="Li L."/>
            <person name="Deng X."/>
            <person name="Kuang T."/>
            <person name="Xiang C."/>
            <person name="Zhu J.K."/>
            <person name="Oliver M.J."/>
            <person name="He Y."/>
        </authorList>
    </citation>
    <scope>NUCLEOTIDE SEQUENCE [LARGE SCALE GENOMIC DNA]</scope>
    <source>
        <strain evidence="2">cv. XS01</strain>
    </source>
</reference>
<organism evidence="1 2">
    <name type="scientific">Dorcoceras hygrometricum</name>
    <dbReference type="NCBI Taxonomy" id="472368"/>
    <lineage>
        <taxon>Eukaryota</taxon>
        <taxon>Viridiplantae</taxon>
        <taxon>Streptophyta</taxon>
        <taxon>Embryophyta</taxon>
        <taxon>Tracheophyta</taxon>
        <taxon>Spermatophyta</taxon>
        <taxon>Magnoliopsida</taxon>
        <taxon>eudicotyledons</taxon>
        <taxon>Gunneridae</taxon>
        <taxon>Pentapetalae</taxon>
        <taxon>asterids</taxon>
        <taxon>lamiids</taxon>
        <taxon>Lamiales</taxon>
        <taxon>Gesneriaceae</taxon>
        <taxon>Didymocarpoideae</taxon>
        <taxon>Trichosporeae</taxon>
        <taxon>Loxocarpinae</taxon>
        <taxon>Dorcoceras</taxon>
    </lineage>
</organism>
<dbReference type="PANTHER" id="PTHR47592:SF27">
    <property type="entry name" value="OS08G0421700 PROTEIN"/>
    <property type="match status" value="1"/>
</dbReference>
<evidence type="ECO:0000313" key="2">
    <source>
        <dbReference type="Proteomes" id="UP000250235"/>
    </source>
</evidence>